<gene>
    <name evidence="2" type="ORF">WMSIL1_LOCUS1499</name>
</gene>
<feature type="compositionally biased region" description="Low complexity" evidence="1">
    <location>
        <begin position="3478"/>
        <end position="3498"/>
    </location>
</feature>
<feature type="compositionally biased region" description="Basic and acidic residues" evidence="1">
    <location>
        <begin position="1866"/>
        <end position="1876"/>
    </location>
</feature>
<feature type="region of interest" description="Disordered" evidence="1">
    <location>
        <begin position="1348"/>
        <end position="1385"/>
    </location>
</feature>
<feature type="compositionally biased region" description="Basic and acidic residues" evidence="1">
    <location>
        <begin position="3296"/>
        <end position="3320"/>
    </location>
</feature>
<evidence type="ECO:0000256" key="1">
    <source>
        <dbReference type="SAM" id="MobiDB-lite"/>
    </source>
</evidence>
<feature type="region of interest" description="Disordered" evidence="1">
    <location>
        <begin position="4161"/>
        <end position="4470"/>
    </location>
</feature>
<feature type="compositionally biased region" description="Low complexity" evidence="1">
    <location>
        <begin position="4199"/>
        <end position="4233"/>
    </location>
</feature>
<feature type="compositionally biased region" description="Basic and acidic residues" evidence="1">
    <location>
        <begin position="1592"/>
        <end position="1602"/>
    </location>
</feature>
<feature type="region of interest" description="Disordered" evidence="1">
    <location>
        <begin position="3872"/>
        <end position="3914"/>
    </location>
</feature>
<feature type="compositionally biased region" description="Low complexity" evidence="1">
    <location>
        <begin position="2590"/>
        <end position="2599"/>
    </location>
</feature>
<feature type="compositionally biased region" description="Polar residues" evidence="1">
    <location>
        <begin position="2974"/>
        <end position="2999"/>
    </location>
</feature>
<feature type="compositionally biased region" description="Basic and acidic residues" evidence="1">
    <location>
        <begin position="800"/>
        <end position="817"/>
    </location>
</feature>
<accession>A0A564XZ54</accession>
<feature type="compositionally biased region" description="Polar residues" evidence="1">
    <location>
        <begin position="1246"/>
        <end position="1261"/>
    </location>
</feature>
<feature type="compositionally biased region" description="Acidic residues" evidence="1">
    <location>
        <begin position="3004"/>
        <end position="3014"/>
    </location>
</feature>
<sequence length="4505" mass="487210">MTSDLTFPMDIKPPSNRELYSVPAQTFFNDKQFPDTTLYMQLNFQPNLTLNEFYFLAIRDPDGVLRFSLSMYKRITYRVQLRYNLLDSIEGEQTIEFPYSQSQSYWRLGVWIKENSINFFTNCPQMQPAPFHESHEVKLLGRPLFREGASAFMLNSGVESAPMYFQGVLTEFTFHTGQDAIKAPCKSVEPKQESGESTLDFDFGFGNVITSHSRVTSINTSSSKQISNHYFPIIDLSDGTVRIFDPRTFTILMDSHVKDGQVYFTNGTSFQLCENFVKVDDDAVQRTIVVDLGSGDVEFRDLLNGKKSVYSNVTSGFRLRHNTPRVRPILVWRNVTAMVDTWNGKWAVKFPGTNDFKEVEKIENGIIYTPSGEKVQILLKIKNPKYVLTLEPHWGTVSVYRKSTGHLYGRVSYTPSVISTNTPVGNSILTNLGDSTGSPITNLDITMSTELPEKDSNENKYFPAIDLTNGTIYLYDPRLKKVLMDSEVRDGIAYFKNGSAFKICDTFAAFDDPEAAVSVVNLTTGDSFLLDRNNGAKIYKSDVFRGFPQQFSSTRTVVAWKNIKVQIDTRSGDWIVQDPESGELRKAKEIINGKVIMSDGKIIPIQLKIYNKDYSLILEPLIGSLGVYRKSDGELYGKILYNQRDKRDLVKTTAFTSIQSTTTVVPLQRTEGLTENTLLTDSEKSLAEEITSEDRVAEMLTELKTTPDSDDSQKSTSFTKLNIATESSIGQDTNEIDDTKVTDLSTESSSGLTSSIFPASQSFFTVIGSEIDAATKFISEVEEKTVLPSFDEYKRTTIESEESTAEKKFEDMKKSDEPETASIEPTVENIKVSIGGSKISSSDSIFEDTQTTSVKETESQSESGSEFISIQDGGGKIVTDVETQSTEVVSGRDTISSTGKTTEILEAKLATTEVEISAEEIVTVSEALATRTKIPFSEVTERVQVSEVTAFPTVPSDMVSFFMTDKIGQVLSSEIQSTGVENTVGELSTVLPFTTKAIQTEISISDNIIGQHLNPDAGVTVAGSVTPEILSNTESMYTLTQDEQTLEVDSDKINSLKGSKDVGTTAVLNTNATSSSEKESKESKEITFDSASIENVLTTSIPSEYEDESVDTESKVFGKIADEISSDTVQVTTETTVVNSRKSESVFHTVFSTTEDGDVSSISIADETSEISSMPISKEMELELTSATSCVTTEIRTYVESESTTSENEELSESKSLETSDSNSSSDVRDTNSSESSTVESKSEDQVSSVESATTESNSSIELDWSYETSFDITGEEIKSNFTNEHDSRGSVPNSLPLETSTVKSAEVTMSFEIMTRGSNIDTTTVKGELSEIDKIESTAETIDKFISSISSESEETDVTQESETTPTELTTTDQETNETTTESEIDSGPFQFWNSLLTTFEILLKYLTSTTNTYQIASATPIQSGDGSIMEVTESFRSETSNTTLTPIELISLESTLNSAADGIIVSATEQSPNPELDESVSTGSKTGRGYTTVSFESQDSEVRTSGQETSMAITEIGTKVEGGSKPSSKNEITDKTEESIPTQPKLTENASETSNTSEQKINSNEVLMDITSTLTPIKEVSSTELPTTKLENKNKSKNDSQTEIPVIEQVTLEQTFTEDKDSDNNPLENKGTTTETEMGKVQSEAPTGTKKHSSREQSSSTRSNDLTPVDTTETINNAEIATSIRANINDVTSKINNLEDFEKPTDKRYTVATTTSFTDKVSEVDNESGFGVFLGTESSLKEETTGEDITSLPSLDNEQTNTEAIFDPAQSLISTTESEINFVTEASEIPNAEIGSSSEVLTSSDNEMVTAELFKETLATNTSIENASSDMNTYTETSWTDSEATERAVEEISTTSQLGITEAKKSSGFEDKTTEISADSEQSCEPDAVTKFPSNETELGVLSTEYVKEEDVTTISEERGSELSTGHLESVGTVINTESPESTTLAELEKFSEFEIRTNDSTGTTNSGAIGGGETATILETVSIAHESEYKTVASDVKKIDASAEETQSTDSVDETLRSDISTEVTEGKMESGEEFTSQDIKPSEVISERVNTLIEEEETNNPVSVTYEPEKSIEFKSDTIIDEIPFTEEVNSEQTSGFSEEIKSEVTGAGSTLVSMVEADNSETSNEGFTTKGVSTDGTILSYTPADVTKNEEMSNLPPDTKSEGSITNPETTETESEVTPPFQIDKIIQSSDIVTLEKSDETQGSVASTTVKEQDLATEIVTMAVNLTAQSLDVLEFGSVEAVPESTSSTETTATTKVGESGDSRLASEIDYKTTDSNSIKENVITPEIIKVSSTEISNSSSSYPEDVDKLLSSSAESTTSSEESSMHGVFDGSSVSTNSVLDEIDETKFKGETEGSDSTTWSTLLSKSEIELLNTETVSASANESTVITEGSQIMIIDDEKVVTVEPKPGEKIRLTAATDLVTENREFTDKFMETTTDKVMASEKSEIGIKPTSESEFTDLDITQETSLNVKVTETTTSKVEELTPTNDDTRPKQSSSTEPIPSGDDLSTASFIVPDGISTVISDAEYETNNTFMSEDRVTKMESFEPDEVKHVEFIKSGETIAEVVSSTESKEDKSLSSVFSDSTSAATAESEVIQTISESDTATSSELRGSTDVEDAAESIDSSIDTVEKAKGDTILETSDIFDSTFTAQNSTLVAGTGDTVKTTETEQSVLHSETGSLVTESKFDGGEVCMTAEISEEILVTGEPKSTGVATEEFVSTETEANDNIEQLITDSKVTQIEDIESIEGNTSTGSIHITETVGTAFSSDEQSTKSTISEIEGMVTSSYKVVTTYERFTESKSTIFDEKPTGASSTESDASELTSSSESVLETEVSSMFVNPITADEFNKIGGANSFVEATGGFERSEYISTSSNIELTSSSETEAIAENSATGETTPTVKTYSETISTAIDKKLTISSDEIGYELDSSLETETASDNNRETTFKDLGEKSAETATSATEIGGISSTIEENLSKSSESVEVEATSDTTSELNNFTPDIESTPEMENETTEENSLSPEMTEGTQTSLDLSTTYSAFTEKENSLSSNPIAEAISTGVYFDIEATGEAETTAIGAKITKSTEKESVSISETETESENLGEITFEGFGDKSTEAPVTESEMDVTSSTLEEGLNKSSDSAEFEATSGTISEVTHITSDIDLTLEAETEVTKENFESLVTYEGAEISSEPNTEAPETLSSNSGAKAIFTTEDLNIEATDELVSIATAEKLTTSRNELESELTLSSEVVTSSTMTEENIGDKYTGTVSIKSEMDATSSFITEDTGRASESMEVVVSSEKTSDLADKTELTQEVEKNTTKENSESSKTTGGGDISSNLNAGAEISVNSTPIVETDENLSSWDSISYITEAFPTMVIANETDEVVSKESETSMGSSTVTEIEGMSSVTTSKIEIISSKTSEIDKMVESTESSIPEFNSLETDTSAIEVTLVSTDIASSKMIEKVESSESIESNITFSPKVITSSSETEYGSDSSDMSSEFPSSITSSVKETKSEMTYTENSMSSGKTGVDTKCSESNIQELEGEGTDLVPETHDSADSSDAIPAFPNADKTENLEYTELSTVGEPETMTNSLGLSTNMNEIEDVTVVSEILSSSESLDLRSTAAEVTSLGKDQVTESSQEDAETSEMSSTEEAEETSFESVRSTGTTEGKQTIATEMVESDNNTEVIDDENKATEKRVGDLILPLVTEGINQSSPIGPDTEMTSTVDQFTDEMTNQEGVESSDSSSTKEIGETILETITTNAVRFTSSEFANDIVDVISSDAEKTTTVEPVVGTESGVRSEPMVSKIIENTLSTADLGVNEEEILSSLQSESASEKPLPTFPLPTSGPDCDQKIIMFCQMLSRAIIASGLQVEDDDDTLTTTTTTEEITTTEEPTTTSVPNTTVSADDENQSTDEISSDNTASSLSTIISFTSDSIGKVEQGYLIPIVDLSDMAVRIFNTKENRIIENARIENGYLQFENGTSILIQDIQGISPPEKTANNVVISVDLDDGTTSLVDLEAGNVIMSRKSSEGIPREVMRNYSEGALFEILSGNTIIQVDTFNGRWTVQDASTGDIHLVQEVKDGILYLANGDEISLPTAGNDAEAIAIDGINGIVRTINKETGEVRILLPPTEEPEILPDEIVQETTEESTTLTTVESIPKTEITAEVEVSKVPDVSDTAEIETIPPSSESLTDSNENQDDLSTESSTSADTEASTTSESAETVVSSQEQGDSITETTGIEDEDTSDTSTVESDMFVTISPSSESLTDSNEDQDDLSTESSTSADTETSTSSESAETVVSSQEQGDPVTETSDTSYFEPDTNENVTSTEEKENVTNEMKATVTEDSAGVSERESDINEGVEYETTPVTSGVDKDSTATEPDETSADYFTSQTDSSGTIGASEILSYPFTGQPKTEISEPVGSESTSESPEVIPEATTVDATTTGGENDRDEEVSEERPNRSVATQVDEGELTDYPSVTIPSTVKSPHFCESPAHFDVLLLTLLQFRLAVD</sequence>
<feature type="compositionally biased region" description="Polar residues" evidence="1">
    <location>
        <begin position="3656"/>
        <end position="3665"/>
    </location>
</feature>
<feature type="region of interest" description="Disordered" evidence="1">
    <location>
        <begin position="2932"/>
        <end position="2961"/>
    </location>
</feature>
<feature type="compositionally biased region" description="Polar residues" evidence="1">
    <location>
        <begin position="4381"/>
        <end position="4393"/>
    </location>
</feature>
<feature type="compositionally biased region" description="Polar residues" evidence="1">
    <location>
        <begin position="4254"/>
        <end position="4263"/>
    </location>
</feature>
<evidence type="ECO:0000313" key="2">
    <source>
        <dbReference type="EMBL" id="VUZ40305.1"/>
    </source>
</evidence>
<name>A0A564XZ54_HYMDI</name>
<feature type="compositionally biased region" description="Polar residues" evidence="1">
    <location>
        <begin position="2499"/>
        <end position="2517"/>
    </location>
</feature>
<feature type="compositionally biased region" description="Polar residues" evidence="1">
    <location>
        <begin position="1541"/>
        <end position="1566"/>
    </location>
</feature>
<feature type="compositionally biased region" description="Polar residues" evidence="1">
    <location>
        <begin position="1471"/>
        <end position="1514"/>
    </location>
</feature>
<protein>
    <submittedName>
        <fullName evidence="2">Uncharacterized protein</fullName>
    </submittedName>
</protein>
<feature type="compositionally biased region" description="Low complexity" evidence="1">
    <location>
        <begin position="1362"/>
        <end position="1383"/>
    </location>
</feature>
<feature type="region of interest" description="Disordered" evidence="1">
    <location>
        <begin position="2480"/>
        <end position="2518"/>
    </location>
</feature>
<feature type="compositionally biased region" description="Low complexity" evidence="1">
    <location>
        <begin position="2247"/>
        <end position="2260"/>
    </location>
</feature>
<feature type="region of interest" description="Disordered" evidence="1">
    <location>
        <begin position="2299"/>
        <end position="2342"/>
    </location>
</feature>
<feature type="compositionally biased region" description="Low complexity" evidence="1">
    <location>
        <begin position="2317"/>
        <end position="2328"/>
    </location>
</feature>
<feature type="region of interest" description="Disordered" evidence="1">
    <location>
        <begin position="2247"/>
        <end position="2266"/>
    </location>
</feature>
<feature type="compositionally biased region" description="Low complexity" evidence="1">
    <location>
        <begin position="3874"/>
        <end position="3892"/>
    </location>
</feature>
<feature type="compositionally biased region" description="Polar residues" evidence="1">
    <location>
        <begin position="4181"/>
        <end position="4191"/>
    </location>
</feature>
<feature type="compositionally biased region" description="Polar residues" evidence="1">
    <location>
        <begin position="1666"/>
        <end position="1676"/>
    </location>
</feature>
<feature type="region of interest" description="Disordered" evidence="1">
    <location>
        <begin position="2974"/>
        <end position="3025"/>
    </location>
</feature>
<keyword evidence="3" id="KW-1185">Reference proteome</keyword>
<feature type="region of interest" description="Disordered" evidence="1">
    <location>
        <begin position="1198"/>
        <end position="1261"/>
    </location>
</feature>
<feature type="region of interest" description="Disordered" evidence="1">
    <location>
        <begin position="1471"/>
        <end position="1566"/>
    </location>
</feature>
<feature type="compositionally biased region" description="Low complexity" evidence="1">
    <location>
        <begin position="2817"/>
        <end position="2832"/>
    </location>
</feature>
<feature type="region of interest" description="Disordered" evidence="1">
    <location>
        <begin position="3478"/>
        <end position="3526"/>
    </location>
</feature>
<feature type="region of interest" description="Disordered" evidence="1">
    <location>
        <begin position="842"/>
        <end position="870"/>
    </location>
</feature>
<feature type="region of interest" description="Disordered" evidence="1">
    <location>
        <begin position="2573"/>
        <end position="2625"/>
    </location>
</feature>
<feature type="region of interest" description="Disordered" evidence="1">
    <location>
        <begin position="3621"/>
        <end position="3665"/>
    </location>
</feature>
<feature type="region of interest" description="Disordered" evidence="1">
    <location>
        <begin position="1866"/>
        <end position="1891"/>
    </location>
</feature>
<proteinExistence type="predicted"/>
<feature type="region of interest" description="Disordered" evidence="1">
    <location>
        <begin position="2153"/>
        <end position="2183"/>
    </location>
</feature>
<feature type="region of interest" description="Disordered" evidence="1">
    <location>
        <begin position="3104"/>
        <end position="3126"/>
    </location>
</feature>
<feature type="compositionally biased region" description="Acidic residues" evidence="1">
    <location>
        <begin position="3633"/>
        <end position="3652"/>
    </location>
</feature>
<feature type="region of interest" description="Disordered" evidence="1">
    <location>
        <begin position="1585"/>
        <end position="1676"/>
    </location>
</feature>
<feature type="compositionally biased region" description="Low complexity" evidence="1">
    <location>
        <begin position="4273"/>
        <end position="4296"/>
    </location>
</feature>
<organism evidence="2 3">
    <name type="scientific">Hymenolepis diminuta</name>
    <name type="common">Rat tapeworm</name>
    <dbReference type="NCBI Taxonomy" id="6216"/>
    <lineage>
        <taxon>Eukaryota</taxon>
        <taxon>Metazoa</taxon>
        <taxon>Spiralia</taxon>
        <taxon>Lophotrochozoa</taxon>
        <taxon>Platyhelminthes</taxon>
        <taxon>Cestoda</taxon>
        <taxon>Eucestoda</taxon>
        <taxon>Cyclophyllidea</taxon>
        <taxon>Hymenolepididae</taxon>
        <taxon>Hymenolepis</taxon>
    </lineage>
</organism>
<dbReference type="EMBL" id="CABIJS010000033">
    <property type="protein sequence ID" value="VUZ40305.1"/>
    <property type="molecule type" value="Genomic_DNA"/>
</dbReference>
<feature type="compositionally biased region" description="Polar residues" evidence="1">
    <location>
        <begin position="2600"/>
        <end position="2616"/>
    </location>
</feature>
<feature type="compositionally biased region" description="Polar residues" evidence="1">
    <location>
        <begin position="847"/>
        <end position="868"/>
    </location>
</feature>
<feature type="region of interest" description="Disordered" evidence="1">
    <location>
        <begin position="2810"/>
        <end position="2832"/>
    </location>
</feature>
<feature type="compositionally biased region" description="Polar residues" evidence="1">
    <location>
        <begin position="3499"/>
        <end position="3521"/>
    </location>
</feature>
<feature type="compositionally biased region" description="Polar residues" evidence="1">
    <location>
        <begin position="1626"/>
        <end position="1638"/>
    </location>
</feature>
<reference evidence="2 3" key="1">
    <citation type="submission" date="2019-07" db="EMBL/GenBank/DDBJ databases">
        <authorList>
            <person name="Jastrzebski P J."/>
            <person name="Paukszto L."/>
            <person name="Jastrzebski P J."/>
        </authorList>
    </citation>
    <scope>NUCLEOTIDE SEQUENCE [LARGE SCALE GENOMIC DNA]</scope>
    <source>
        <strain evidence="2 3">WMS-il1</strain>
    </source>
</reference>
<dbReference type="Gene3D" id="2.60.120.200">
    <property type="match status" value="1"/>
</dbReference>
<feature type="region of interest" description="Disordered" evidence="1">
    <location>
        <begin position="3542"/>
        <end position="3561"/>
    </location>
</feature>
<feature type="region of interest" description="Disordered" evidence="1">
    <location>
        <begin position="3293"/>
        <end position="3335"/>
    </location>
</feature>
<dbReference type="Proteomes" id="UP000321570">
    <property type="component" value="Unassembled WGS sequence"/>
</dbReference>
<feature type="region of interest" description="Disordered" evidence="1">
    <location>
        <begin position="800"/>
        <end position="825"/>
    </location>
</feature>
<feature type="compositionally biased region" description="Basic and acidic residues" evidence="1">
    <location>
        <begin position="2942"/>
        <end position="2956"/>
    </location>
</feature>
<evidence type="ECO:0000313" key="3">
    <source>
        <dbReference type="Proteomes" id="UP000321570"/>
    </source>
</evidence>